<evidence type="ECO:0000259" key="1">
    <source>
        <dbReference type="Pfam" id="PF22740"/>
    </source>
</evidence>
<dbReference type="InterPro" id="IPR053931">
    <property type="entry name" value="RapZ_C"/>
</dbReference>
<evidence type="ECO:0000313" key="2">
    <source>
        <dbReference type="EMBL" id="KAG9228551.1"/>
    </source>
</evidence>
<feature type="non-terminal residue" evidence="2">
    <location>
        <position position="144"/>
    </location>
</feature>
<sequence>DNEQSLPDPFQNDLGGSENLPTLVLISLGQAPLLDPPAHLAFDLRSLPNPPKHLRDTHNGTSKRLQEWLGYDARFRARRDTIQGDIEAAMTRSPAAEPSGYELRVGINCQMGRHRSVAMVEGFSKMSWPGWQVRVEHRDIHKKR</sequence>
<feature type="domain" description="RapZ C-terminal" evidence="1">
    <location>
        <begin position="24"/>
        <end position="141"/>
    </location>
</feature>
<reference evidence="2" key="1">
    <citation type="journal article" date="2021" name="IMA Fungus">
        <title>Genomic characterization of three marine fungi, including Emericellopsis atlantica sp. nov. with signatures of a generalist lifestyle and marine biomass degradation.</title>
        <authorList>
            <person name="Hagestad O.C."/>
            <person name="Hou L."/>
            <person name="Andersen J.H."/>
            <person name="Hansen E.H."/>
            <person name="Altermark B."/>
            <person name="Li C."/>
            <person name="Kuhnert E."/>
            <person name="Cox R.J."/>
            <person name="Crous P.W."/>
            <person name="Spatafora J.W."/>
            <person name="Lail K."/>
            <person name="Amirebrahimi M."/>
            <person name="Lipzen A."/>
            <person name="Pangilinan J."/>
            <person name="Andreopoulos W."/>
            <person name="Hayes R.D."/>
            <person name="Ng V."/>
            <person name="Grigoriev I.V."/>
            <person name="Jackson S.A."/>
            <person name="Sutton T.D.S."/>
            <person name="Dobson A.D.W."/>
            <person name="Rama T."/>
        </authorList>
    </citation>
    <scope>NUCLEOTIDE SEQUENCE</scope>
    <source>
        <strain evidence="2">TRa018bII</strain>
    </source>
</reference>
<keyword evidence="3" id="KW-1185">Reference proteome</keyword>
<feature type="non-terminal residue" evidence="2">
    <location>
        <position position="1"/>
    </location>
</feature>
<dbReference type="OrthoDB" id="10267139at2759"/>
<gene>
    <name evidence="2" type="ORF">BJ875DRAFT_339044</name>
</gene>
<organism evidence="2 3">
    <name type="scientific">Amylocarpus encephaloides</name>
    <dbReference type="NCBI Taxonomy" id="45428"/>
    <lineage>
        <taxon>Eukaryota</taxon>
        <taxon>Fungi</taxon>
        <taxon>Dikarya</taxon>
        <taxon>Ascomycota</taxon>
        <taxon>Pezizomycotina</taxon>
        <taxon>Leotiomycetes</taxon>
        <taxon>Helotiales</taxon>
        <taxon>Helotiales incertae sedis</taxon>
        <taxon>Amylocarpus</taxon>
    </lineage>
</organism>
<accession>A0A9P7Y868</accession>
<name>A0A9P7Y868_9HELO</name>
<comment type="caution">
    <text evidence="2">The sequence shown here is derived from an EMBL/GenBank/DDBJ whole genome shotgun (WGS) entry which is preliminary data.</text>
</comment>
<evidence type="ECO:0000313" key="3">
    <source>
        <dbReference type="Proteomes" id="UP000824998"/>
    </source>
</evidence>
<dbReference type="Proteomes" id="UP000824998">
    <property type="component" value="Unassembled WGS sequence"/>
</dbReference>
<dbReference type="EMBL" id="MU251912">
    <property type="protein sequence ID" value="KAG9228551.1"/>
    <property type="molecule type" value="Genomic_DNA"/>
</dbReference>
<proteinExistence type="predicted"/>
<protein>
    <recommendedName>
        <fullName evidence="1">RapZ C-terminal domain-containing protein</fullName>
    </recommendedName>
</protein>
<dbReference type="AlphaFoldDB" id="A0A9P7Y868"/>
<dbReference type="Pfam" id="PF22740">
    <property type="entry name" value="PapZ_C"/>
    <property type="match status" value="1"/>
</dbReference>